<dbReference type="InterPro" id="IPR024675">
    <property type="entry name" value="eIF3g_N"/>
</dbReference>
<feature type="domain" description="RRM" evidence="8">
    <location>
        <begin position="208"/>
        <end position="286"/>
    </location>
</feature>
<evidence type="ECO:0000259" key="8">
    <source>
        <dbReference type="PROSITE" id="PS50102"/>
    </source>
</evidence>
<dbReference type="GO" id="GO:0033290">
    <property type="term" value="C:eukaryotic 48S preinitiation complex"/>
    <property type="evidence" value="ECO:0007669"/>
    <property type="project" value="UniProtKB-UniRule"/>
</dbReference>
<dbReference type="InterPro" id="IPR035979">
    <property type="entry name" value="RBD_domain_sf"/>
</dbReference>
<evidence type="ECO:0000313" key="10">
    <source>
        <dbReference type="Proteomes" id="UP000320333"/>
    </source>
</evidence>
<keyword evidence="1 5" id="KW-0963">Cytoplasm</keyword>
<sequence length="290" mass="31458">MSTKQQWGDDVEEDDVYPKSIQNADGTKTIIKIIINDDGKKVKVTTKIRTKTVKSQVNPAIARRRNLRKFGDCSGLKMGPDTDSTSFGEIVSLKMSASSKVLDSDVPSAEEAKKKAALANSKIMCRICKGDHFTAKCPFKDSHQPLLAGGAGESSFREETPAAITSSAAAAGGPAKYVPPGMRGNAAGGAREGNRMPGGREGDRDDLPTVRISNLSEDTTEQDVRDLIVRFGHTSRVFVARDRDTNTCKGFGYVTFYDKFDAERCITALNGYGYDNLILSAEFAKTKQRA</sequence>
<name>A0A507FIT5_9FUNG</name>
<dbReference type="PIRSF" id="PIRSF037949">
    <property type="entry name" value="Transl_init_eIF-3_RNA-bind"/>
    <property type="match status" value="1"/>
</dbReference>
<dbReference type="HAMAP" id="MF_03006">
    <property type="entry name" value="eIF3g"/>
    <property type="match status" value="1"/>
</dbReference>
<dbReference type="Proteomes" id="UP000320333">
    <property type="component" value="Unassembled WGS sequence"/>
</dbReference>
<evidence type="ECO:0000256" key="1">
    <source>
        <dbReference type="ARBA" id="ARBA00022490"/>
    </source>
</evidence>
<proteinExistence type="inferred from homology"/>
<dbReference type="Gene3D" id="3.30.70.330">
    <property type="match status" value="1"/>
</dbReference>
<dbReference type="GO" id="GO:0005852">
    <property type="term" value="C:eukaryotic translation initiation factor 3 complex"/>
    <property type="evidence" value="ECO:0007669"/>
    <property type="project" value="UniProtKB-UniRule"/>
</dbReference>
<feature type="region of interest" description="Disordered" evidence="7">
    <location>
        <begin position="150"/>
        <end position="208"/>
    </location>
</feature>
<dbReference type="InterPro" id="IPR012677">
    <property type="entry name" value="Nucleotide-bd_a/b_plait_sf"/>
</dbReference>
<comment type="function">
    <text evidence="5">RNA-binding component of the eukaryotic translation initiation factor 3 (eIF-3) complex, which is involved in protein synthesis of a specialized repertoire of mRNAs and, together with other initiation factors, stimulates binding of mRNA and methionyl-tRNAi to the 40S ribosome. The eIF-3 complex specifically targets and initiates translation of a subset of mRNAs involved in cell proliferation. This subunit can bind 18S rRNA.</text>
</comment>
<dbReference type="GO" id="GO:0003743">
    <property type="term" value="F:translation initiation factor activity"/>
    <property type="evidence" value="ECO:0007669"/>
    <property type="project" value="UniProtKB-UniRule"/>
</dbReference>
<evidence type="ECO:0000256" key="6">
    <source>
        <dbReference type="PROSITE-ProRule" id="PRU00176"/>
    </source>
</evidence>
<comment type="subcellular location">
    <subcellularLocation>
        <location evidence="5">Cytoplasm</location>
    </subcellularLocation>
</comment>
<evidence type="ECO:0000256" key="4">
    <source>
        <dbReference type="ARBA" id="ARBA00022917"/>
    </source>
</evidence>
<dbReference type="SMART" id="SM00360">
    <property type="entry name" value="RRM"/>
    <property type="match status" value="1"/>
</dbReference>
<dbReference type="STRING" id="246404.A0A507FIT5"/>
<dbReference type="EMBL" id="QEAP01000086">
    <property type="protein sequence ID" value="TPX75298.1"/>
    <property type="molecule type" value="Genomic_DNA"/>
</dbReference>
<evidence type="ECO:0000256" key="2">
    <source>
        <dbReference type="ARBA" id="ARBA00022540"/>
    </source>
</evidence>
<evidence type="ECO:0000256" key="5">
    <source>
        <dbReference type="HAMAP-Rule" id="MF_03006"/>
    </source>
</evidence>
<accession>A0A507FIT5</accession>
<dbReference type="AlphaFoldDB" id="A0A507FIT5"/>
<comment type="subunit">
    <text evidence="5">Component of the eukaryotic translation initiation factor 3 (eIF-3) complex.</text>
</comment>
<dbReference type="PANTHER" id="PTHR10352">
    <property type="entry name" value="EUKARYOTIC TRANSLATION INITIATION FACTOR 3 SUBUNIT G"/>
    <property type="match status" value="1"/>
</dbReference>
<dbReference type="OrthoDB" id="639027at2759"/>
<reference evidence="9 10" key="1">
    <citation type="journal article" date="2019" name="Sci. Rep.">
        <title>Comparative genomics of chytrid fungi reveal insights into the obligate biotrophic and pathogenic lifestyle of Synchytrium endobioticum.</title>
        <authorList>
            <person name="van de Vossenberg B.T.L.H."/>
            <person name="Warris S."/>
            <person name="Nguyen H.D.T."/>
            <person name="van Gent-Pelzer M.P.E."/>
            <person name="Joly D.L."/>
            <person name="van de Geest H.C."/>
            <person name="Bonants P.J.M."/>
            <person name="Smith D.S."/>
            <person name="Levesque C.A."/>
            <person name="van der Lee T.A.J."/>
        </authorList>
    </citation>
    <scope>NUCLEOTIDE SEQUENCE [LARGE SCALE GENOMIC DNA]</scope>
    <source>
        <strain evidence="9 10">CBS 675.73</strain>
    </source>
</reference>
<comment type="similarity">
    <text evidence="5">Belongs to the eIF-3 subunit G family.</text>
</comment>
<evidence type="ECO:0000256" key="3">
    <source>
        <dbReference type="ARBA" id="ARBA00022884"/>
    </source>
</evidence>
<dbReference type="InterPro" id="IPR017334">
    <property type="entry name" value="eIF3_g"/>
</dbReference>
<dbReference type="SUPFAM" id="SSF54928">
    <property type="entry name" value="RNA-binding domain, RBD"/>
    <property type="match status" value="1"/>
</dbReference>
<dbReference type="CDD" id="cd12933">
    <property type="entry name" value="eIF3G"/>
    <property type="match status" value="1"/>
</dbReference>
<dbReference type="GO" id="GO:0016282">
    <property type="term" value="C:eukaryotic 43S preinitiation complex"/>
    <property type="evidence" value="ECO:0007669"/>
    <property type="project" value="UniProtKB-UniRule"/>
</dbReference>
<evidence type="ECO:0000313" key="9">
    <source>
        <dbReference type="EMBL" id="TPX75298.1"/>
    </source>
</evidence>
<gene>
    <name evidence="5" type="primary">TIF35</name>
    <name evidence="9" type="ORF">CcCBS67573_g03422</name>
</gene>
<dbReference type="Pfam" id="PF12353">
    <property type="entry name" value="eIF3g"/>
    <property type="match status" value="1"/>
</dbReference>
<evidence type="ECO:0000256" key="7">
    <source>
        <dbReference type="SAM" id="MobiDB-lite"/>
    </source>
</evidence>
<organism evidence="9 10">
    <name type="scientific">Chytriomyces confervae</name>
    <dbReference type="NCBI Taxonomy" id="246404"/>
    <lineage>
        <taxon>Eukaryota</taxon>
        <taxon>Fungi</taxon>
        <taxon>Fungi incertae sedis</taxon>
        <taxon>Chytridiomycota</taxon>
        <taxon>Chytridiomycota incertae sedis</taxon>
        <taxon>Chytridiomycetes</taxon>
        <taxon>Chytridiales</taxon>
        <taxon>Chytriomycetaceae</taxon>
        <taxon>Chytriomyces</taxon>
    </lineage>
</organism>
<keyword evidence="4 5" id="KW-0648">Protein biosynthesis</keyword>
<dbReference type="Pfam" id="PF00076">
    <property type="entry name" value="RRM_1"/>
    <property type="match status" value="1"/>
</dbReference>
<dbReference type="GO" id="GO:0001732">
    <property type="term" value="P:formation of cytoplasmic translation initiation complex"/>
    <property type="evidence" value="ECO:0007669"/>
    <property type="project" value="UniProtKB-UniRule"/>
</dbReference>
<comment type="caution">
    <text evidence="9">The sequence shown here is derived from an EMBL/GenBank/DDBJ whole genome shotgun (WGS) entry which is preliminary data.</text>
</comment>
<keyword evidence="10" id="KW-1185">Reference proteome</keyword>
<keyword evidence="2 5" id="KW-0396">Initiation factor</keyword>
<dbReference type="PROSITE" id="PS50102">
    <property type="entry name" value="RRM"/>
    <property type="match status" value="1"/>
</dbReference>
<protein>
    <recommendedName>
        <fullName evidence="5">Eukaryotic translation initiation factor 3 subunit G</fullName>
        <shortName evidence="5">eIF3g</shortName>
    </recommendedName>
    <alternativeName>
        <fullName evidence="5">Eukaryotic translation initiation factor 3 RNA-binding subunit</fullName>
        <shortName evidence="5">eIF-3 RNA-binding subunit</shortName>
    </alternativeName>
    <alternativeName>
        <fullName evidence="5">Translation initiation factor eIF3 p33 subunit homolog</fullName>
        <shortName evidence="5">eIF3 p33 homolog</shortName>
    </alternativeName>
</protein>
<dbReference type="CDD" id="cd12408">
    <property type="entry name" value="RRM_eIF3G_like"/>
    <property type="match status" value="1"/>
</dbReference>
<keyword evidence="3 6" id="KW-0694">RNA-binding</keyword>
<dbReference type="InterPro" id="IPR034240">
    <property type="entry name" value="eIF3G_RRM"/>
</dbReference>
<feature type="compositionally biased region" description="Basic and acidic residues" evidence="7">
    <location>
        <begin position="192"/>
        <end position="208"/>
    </location>
</feature>
<feature type="compositionally biased region" description="Low complexity" evidence="7">
    <location>
        <begin position="161"/>
        <end position="185"/>
    </location>
</feature>
<dbReference type="InterPro" id="IPR000504">
    <property type="entry name" value="RRM_dom"/>
</dbReference>
<dbReference type="GO" id="GO:0003723">
    <property type="term" value="F:RNA binding"/>
    <property type="evidence" value="ECO:0007669"/>
    <property type="project" value="UniProtKB-UniRule"/>
</dbReference>